<evidence type="ECO:0000313" key="1">
    <source>
        <dbReference type="EMBL" id="TWG12554.1"/>
    </source>
</evidence>
<dbReference type="OrthoDB" id="5149358at2"/>
<keyword evidence="2" id="KW-1185">Reference proteome</keyword>
<gene>
    <name evidence="1" type="ORF">FHX34_105421</name>
</gene>
<reference evidence="1 2" key="1">
    <citation type="submission" date="2019-06" db="EMBL/GenBank/DDBJ databases">
        <title>Sequencing the genomes of 1000 actinobacteria strains.</title>
        <authorList>
            <person name="Klenk H.-P."/>
        </authorList>
    </citation>
    <scope>NUCLEOTIDE SEQUENCE [LARGE SCALE GENOMIC DNA]</scope>
    <source>
        <strain evidence="1 2">DSM 43866</strain>
    </source>
</reference>
<dbReference type="Proteomes" id="UP000320239">
    <property type="component" value="Unassembled WGS sequence"/>
</dbReference>
<name>A0A561VLR8_ACTTI</name>
<sequence length="148" mass="16544">MSASEDETGYPLVMPMADWLVVDAVMDLEIQDLRDKAWESGTPDQLDEHASGLADVAESIRQAGWHQIPDLPQDASGFESWPKPGQTANLSLTARQWGLVVSALRRWAAVDEPSEPQDAAACRRIAAMLREQFIEKRYGEIPPVRTEW</sequence>
<organism evidence="1 2">
    <name type="scientific">Actinoplanes teichomyceticus</name>
    <dbReference type="NCBI Taxonomy" id="1867"/>
    <lineage>
        <taxon>Bacteria</taxon>
        <taxon>Bacillati</taxon>
        <taxon>Actinomycetota</taxon>
        <taxon>Actinomycetes</taxon>
        <taxon>Micromonosporales</taxon>
        <taxon>Micromonosporaceae</taxon>
        <taxon>Actinoplanes</taxon>
    </lineage>
</organism>
<accession>A0A561VLR8</accession>
<evidence type="ECO:0000313" key="2">
    <source>
        <dbReference type="Proteomes" id="UP000320239"/>
    </source>
</evidence>
<dbReference type="RefSeq" id="WP_122978873.1">
    <property type="nucleotide sequence ID" value="NZ_BOMX01000095.1"/>
</dbReference>
<proteinExistence type="predicted"/>
<dbReference type="AlphaFoldDB" id="A0A561VLR8"/>
<comment type="caution">
    <text evidence="1">The sequence shown here is derived from an EMBL/GenBank/DDBJ whole genome shotgun (WGS) entry which is preliminary data.</text>
</comment>
<protein>
    <submittedName>
        <fullName evidence="1">Uncharacterized protein</fullName>
    </submittedName>
</protein>
<dbReference type="EMBL" id="VIWY01000005">
    <property type="protein sequence ID" value="TWG12554.1"/>
    <property type="molecule type" value="Genomic_DNA"/>
</dbReference>